<comment type="caution">
    <text evidence="1">The sequence shown here is derived from an EMBL/GenBank/DDBJ whole genome shotgun (WGS) entry which is preliminary data.</text>
</comment>
<proteinExistence type="predicted"/>
<organism evidence="1 2">
    <name type="scientific">Hypoxylon rubiginosum</name>
    <dbReference type="NCBI Taxonomy" id="110542"/>
    <lineage>
        <taxon>Eukaryota</taxon>
        <taxon>Fungi</taxon>
        <taxon>Dikarya</taxon>
        <taxon>Ascomycota</taxon>
        <taxon>Pezizomycotina</taxon>
        <taxon>Sordariomycetes</taxon>
        <taxon>Xylariomycetidae</taxon>
        <taxon>Xylariales</taxon>
        <taxon>Hypoxylaceae</taxon>
        <taxon>Hypoxylon</taxon>
    </lineage>
</organism>
<keyword evidence="2" id="KW-1185">Reference proteome</keyword>
<dbReference type="EMBL" id="MU393679">
    <property type="protein sequence ID" value="KAI4858857.1"/>
    <property type="molecule type" value="Genomic_DNA"/>
</dbReference>
<evidence type="ECO:0000313" key="2">
    <source>
        <dbReference type="Proteomes" id="UP001497700"/>
    </source>
</evidence>
<accession>A0ACB9YI67</accession>
<protein>
    <submittedName>
        <fullName evidence="1">Membrane bound O-acyl transferase family-domain-containing protein</fullName>
    </submittedName>
</protein>
<gene>
    <name evidence="1" type="ORF">F4820DRAFT_196425</name>
</gene>
<keyword evidence="1" id="KW-0808">Transferase</keyword>
<evidence type="ECO:0000313" key="1">
    <source>
        <dbReference type="EMBL" id="KAI4858857.1"/>
    </source>
</evidence>
<name>A0ACB9YI67_9PEZI</name>
<dbReference type="Proteomes" id="UP001497700">
    <property type="component" value="Unassembled WGS sequence"/>
</dbReference>
<reference evidence="1 2" key="1">
    <citation type="journal article" date="2022" name="New Phytol.">
        <title>Ecological generalism drives hyperdiversity of secondary metabolite gene clusters in xylarialean endophytes.</title>
        <authorList>
            <person name="Franco M.E.E."/>
            <person name="Wisecaver J.H."/>
            <person name="Arnold A.E."/>
            <person name="Ju Y.M."/>
            <person name="Slot J.C."/>
            <person name="Ahrendt S."/>
            <person name="Moore L.P."/>
            <person name="Eastman K.E."/>
            <person name="Scott K."/>
            <person name="Konkel Z."/>
            <person name="Mondo S.J."/>
            <person name="Kuo A."/>
            <person name="Hayes R.D."/>
            <person name="Haridas S."/>
            <person name="Andreopoulos B."/>
            <person name="Riley R."/>
            <person name="LaButti K."/>
            <person name="Pangilinan J."/>
            <person name="Lipzen A."/>
            <person name="Amirebrahimi M."/>
            <person name="Yan J."/>
            <person name="Adam C."/>
            <person name="Keymanesh K."/>
            <person name="Ng V."/>
            <person name="Louie K."/>
            <person name="Northen T."/>
            <person name="Drula E."/>
            <person name="Henrissat B."/>
            <person name="Hsieh H.M."/>
            <person name="Youens-Clark K."/>
            <person name="Lutzoni F."/>
            <person name="Miadlikowska J."/>
            <person name="Eastwood D.C."/>
            <person name="Hamelin R.C."/>
            <person name="Grigoriev I.V."/>
            <person name="U'Ren J.M."/>
        </authorList>
    </citation>
    <scope>NUCLEOTIDE SEQUENCE [LARGE SCALE GENOMIC DNA]</scope>
    <source>
        <strain evidence="1 2">CBS 119005</strain>
    </source>
</reference>
<sequence>MVELREPSASIAPHAALYLVQIVALALPPSRARNRIFSVQIIGLAVYAHLHPHFTNDVGLAQPFSIAWSYYLATLAKLLFSGPQGPESKFWRVDRPRQEAIAYRPFSWQKLRWAFALIINQRGIRWNHEAWKFLKFLLVADLLFSLSRRLFYTDINGVVGTLRSHELTLRHPDWRWSLFKALVFGAMPYFMLSMQYAFLAFVAVMLGISKPQDWPPAFGPIADVTTVRLFWGKYWHQQLRHMLTSYTDEFVRVLHIKKGTNLSSYSTLYLAFLFSGIFHAISQRQMPRPADVSDSDIVVGFFLFFVWQAAAITVEDFAQWCWKRSAGVHGLGESRYVVRLVGYIWVTLSIWASLPLAGDCFLRMRMGEQSFLPFTLTGPLIDGLVPIPPR</sequence>